<gene>
    <name evidence="5" type="ORF">B7Z12_06310</name>
</gene>
<sequence length="251" mass="27908">MRGAPDPQKLYQQVARSIAASIAEGRYAPGDRLPSERGLADSFGVSRPTIRDAMIALEFQGLVEARQGSGVYVTAPGAVEKDPSEAEVSALELTEARRLFEGEACALAAAAIEDEQIVALERMTRDLARHAGSEEGERLEHDFHLAVAHATRNAAIVAAVEEIWILRRQFADCAKALRRVRFAAPDAFADDHRRIVDALRARDPKDARRAIHDHLNRTVEVLLSMAERDALERTRREMADRRDELLRRTAI</sequence>
<dbReference type="Pfam" id="PF00392">
    <property type="entry name" value="GntR"/>
    <property type="match status" value="1"/>
</dbReference>
<organism evidence="5 6">
    <name type="scientific">Caulobacter vibrioides</name>
    <name type="common">Caulobacter crescentus</name>
    <dbReference type="NCBI Taxonomy" id="155892"/>
    <lineage>
        <taxon>Bacteria</taxon>
        <taxon>Pseudomonadati</taxon>
        <taxon>Pseudomonadota</taxon>
        <taxon>Alphaproteobacteria</taxon>
        <taxon>Caulobacterales</taxon>
        <taxon>Caulobacteraceae</taxon>
        <taxon>Caulobacter</taxon>
    </lineage>
</organism>
<reference evidence="5 6" key="1">
    <citation type="submission" date="2017-03" db="EMBL/GenBank/DDBJ databases">
        <title>Lifting the veil on microbial sulfur biogeochemistry in mining wastewaters.</title>
        <authorList>
            <person name="Kantor R.S."/>
            <person name="Colenbrander Nelson T."/>
            <person name="Marshall S."/>
            <person name="Bennett D."/>
            <person name="Apte S."/>
            <person name="Camacho D."/>
            <person name="Thomas B.C."/>
            <person name="Warren L.A."/>
            <person name="Banfield J.F."/>
        </authorList>
    </citation>
    <scope>NUCLEOTIDE SEQUENCE [LARGE SCALE GENOMIC DNA]</scope>
    <source>
        <strain evidence="5">32-67-7</strain>
    </source>
</reference>
<dbReference type="PRINTS" id="PR00035">
    <property type="entry name" value="HTHGNTR"/>
</dbReference>
<feature type="domain" description="HTH gntR-type" evidence="4">
    <location>
        <begin position="8"/>
        <end position="76"/>
    </location>
</feature>
<dbReference type="Proteomes" id="UP000215616">
    <property type="component" value="Unassembled WGS sequence"/>
</dbReference>
<dbReference type="InterPro" id="IPR036390">
    <property type="entry name" value="WH_DNA-bd_sf"/>
</dbReference>
<dbReference type="InterPro" id="IPR011711">
    <property type="entry name" value="GntR_C"/>
</dbReference>
<dbReference type="PROSITE" id="PS50949">
    <property type="entry name" value="HTH_GNTR"/>
    <property type="match status" value="1"/>
</dbReference>
<dbReference type="GO" id="GO:0003700">
    <property type="term" value="F:DNA-binding transcription factor activity"/>
    <property type="evidence" value="ECO:0007669"/>
    <property type="project" value="InterPro"/>
</dbReference>
<dbReference type="AlphaFoldDB" id="A0A258DAS6"/>
<keyword evidence="3" id="KW-0804">Transcription</keyword>
<accession>A0A258DAS6</accession>
<comment type="caution">
    <text evidence="5">The sequence shown here is derived from an EMBL/GenBank/DDBJ whole genome shotgun (WGS) entry which is preliminary data.</text>
</comment>
<dbReference type="SMART" id="SM00895">
    <property type="entry name" value="FCD"/>
    <property type="match status" value="1"/>
</dbReference>
<protein>
    <submittedName>
        <fullName evidence="5">GntR family transcriptional regulator</fullName>
    </submittedName>
</protein>
<dbReference type="InterPro" id="IPR000524">
    <property type="entry name" value="Tscrpt_reg_HTH_GntR"/>
</dbReference>
<dbReference type="CDD" id="cd07377">
    <property type="entry name" value="WHTH_GntR"/>
    <property type="match status" value="1"/>
</dbReference>
<keyword evidence="1" id="KW-0805">Transcription regulation</keyword>
<dbReference type="EMBL" id="NCDQ01000074">
    <property type="protein sequence ID" value="OYX04502.1"/>
    <property type="molecule type" value="Genomic_DNA"/>
</dbReference>
<evidence type="ECO:0000256" key="1">
    <source>
        <dbReference type="ARBA" id="ARBA00023015"/>
    </source>
</evidence>
<proteinExistence type="predicted"/>
<keyword evidence="2" id="KW-0238">DNA-binding</keyword>
<dbReference type="Gene3D" id="1.20.120.530">
    <property type="entry name" value="GntR ligand-binding domain-like"/>
    <property type="match status" value="1"/>
</dbReference>
<dbReference type="SUPFAM" id="SSF48008">
    <property type="entry name" value="GntR ligand-binding domain-like"/>
    <property type="match status" value="1"/>
</dbReference>
<evidence type="ECO:0000256" key="3">
    <source>
        <dbReference type="ARBA" id="ARBA00023163"/>
    </source>
</evidence>
<dbReference type="InterPro" id="IPR008920">
    <property type="entry name" value="TF_FadR/GntR_C"/>
</dbReference>
<evidence type="ECO:0000256" key="2">
    <source>
        <dbReference type="ARBA" id="ARBA00023125"/>
    </source>
</evidence>
<dbReference type="Gene3D" id="1.10.10.10">
    <property type="entry name" value="Winged helix-like DNA-binding domain superfamily/Winged helix DNA-binding domain"/>
    <property type="match status" value="1"/>
</dbReference>
<dbReference type="SMART" id="SM00345">
    <property type="entry name" value="HTH_GNTR"/>
    <property type="match status" value="1"/>
</dbReference>
<name>A0A258DAS6_CAUVI</name>
<dbReference type="PANTHER" id="PTHR43537:SF5">
    <property type="entry name" value="UXU OPERON TRANSCRIPTIONAL REGULATOR"/>
    <property type="match status" value="1"/>
</dbReference>
<evidence type="ECO:0000313" key="6">
    <source>
        <dbReference type="Proteomes" id="UP000215616"/>
    </source>
</evidence>
<dbReference type="GO" id="GO:0003677">
    <property type="term" value="F:DNA binding"/>
    <property type="evidence" value="ECO:0007669"/>
    <property type="project" value="UniProtKB-KW"/>
</dbReference>
<evidence type="ECO:0000313" key="5">
    <source>
        <dbReference type="EMBL" id="OYX04502.1"/>
    </source>
</evidence>
<dbReference type="InterPro" id="IPR036388">
    <property type="entry name" value="WH-like_DNA-bd_sf"/>
</dbReference>
<evidence type="ECO:0000259" key="4">
    <source>
        <dbReference type="PROSITE" id="PS50949"/>
    </source>
</evidence>
<dbReference type="PANTHER" id="PTHR43537">
    <property type="entry name" value="TRANSCRIPTIONAL REGULATOR, GNTR FAMILY"/>
    <property type="match status" value="1"/>
</dbReference>
<dbReference type="SUPFAM" id="SSF46785">
    <property type="entry name" value="Winged helix' DNA-binding domain"/>
    <property type="match status" value="1"/>
</dbReference>
<dbReference type="Pfam" id="PF07729">
    <property type="entry name" value="FCD"/>
    <property type="match status" value="1"/>
</dbReference>